<reference evidence="2 3" key="1">
    <citation type="submission" date="2020-11" db="EMBL/GenBank/DDBJ databases">
        <authorList>
            <person name="Kim M.K."/>
        </authorList>
    </citation>
    <scope>NUCLEOTIDE SEQUENCE [LARGE SCALE GENOMIC DNA]</scope>
    <source>
        <strain evidence="2 3">BT439</strain>
    </source>
</reference>
<feature type="transmembrane region" description="Helical" evidence="1">
    <location>
        <begin position="12"/>
        <end position="33"/>
    </location>
</feature>
<protein>
    <submittedName>
        <fullName evidence="2">Uncharacterized protein</fullName>
    </submittedName>
</protein>
<keyword evidence="1" id="KW-0812">Transmembrane</keyword>
<evidence type="ECO:0000313" key="2">
    <source>
        <dbReference type="EMBL" id="MBF9142238.1"/>
    </source>
</evidence>
<dbReference type="InterPro" id="IPR048136">
    <property type="entry name" value="STM3941-like"/>
</dbReference>
<dbReference type="PROSITE" id="PS51257">
    <property type="entry name" value="PROKAR_LIPOPROTEIN"/>
    <property type="match status" value="1"/>
</dbReference>
<dbReference type="AlphaFoldDB" id="A0A931BH20"/>
<accession>A0A931BH20</accession>
<keyword evidence="1" id="KW-1133">Transmembrane helix</keyword>
<dbReference type="EMBL" id="JADQDP010000002">
    <property type="protein sequence ID" value="MBF9142238.1"/>
    <property type="molecule type" value="Genomic_DNA"/>
</dbReference>
<name>A0A931BH20_9BACT</name>
<keyword evidence="1" id="KW-0472">Membrane</keyword>
<keyword evidence="3" id="KW-1185">Reference proteome</keyword>
<dbReference type="Proteomes" id="UP000645610">
    <property type="component" value="Unassembled WGS sequence"/>
</dbReference>
<feature type="transmembrane region" description="Helical" evidence="1">
    <location>
        <begin position="39"/>
        <end position="60"/>
    </location>
</feature>
<dbReference type="RefSeq" id="WP_196286555.1">
    <property type="nucleotide sequence ID" value="NZ_JADQDP010000002.1"/>
</dbReference>
<dbReference type="NCBIfam" id="NF041635">
    <property type="entry name" value="STM3941_fam"/>
    <property type="match status" value="1"/>
</dbReference>
<gene>
    <name evidence="2" type="ORF">I2I01_11365</name>
</gene>
<proteinExistence type="predicted"/>
<evidence type="ECO:0000256" key="1">
    <source>
        <dbReference type="SAM" id="Phobius"/>
    </source>
</evidence>
<organism evidence="2 3">
    <name type="scientific">Hymenobacter properus</name>
    <dbReference type="NCBI Taxonomy" id="2791026"/>
    <lineage>
        <taxon>Bacteria</taxon>
        <taxon>Pseudomonadati</taxon>
        <taxon>Bacteroidota</taxon>
        <taxon>Cytophagia</taxon>
        <taxon>Cytophagales</taxon>
        <taxon>Hymenobacteraceae</taxon>
        <taxon>Hymenobacter</taxon>
    </lineage>
</organism>
<sequence length="175" mass="19963">MTEFRLYKSRRKALRLLLGCGAFVAMGCFLLVRGSSPPWGPWVCIGFFGLGLPLGFFQLLDRRPQIIVNEFGVFDRTSHHEFINWEIIRDVYLIELHRQRFICLVVDAAFEPSRRKGKFQQGMAKLGKEIGFQELNISLGSVEIDAFRFAEFILAMRGAAPPERQGLLQKAIANL</sequence>
<evidence type="ECO:0000313" key="3">
    <source>
        <dbReference type="Proteomes" id="UP000645610"/>
    </source>
</evidence>
<comment type="caution">
    <text evidence="2">The sequence shown here is derived from an EMBL/GenBank/DDBJ whole genome shotgun (WGS) entry which is preliminary data.</text>
</comment>